<dbReference type="GO" id="GO:0070939">
    <property type="term" value="C:Dsl1/NZR complex"/>
    <property type="evidence" value="ECO:0007669"/>
    <property type="project" value="InterPro"/>
</dbReference>
<gene>
    <name evidence="2" type="ORF">CBR_g20374</name>
</gene>
<organism evidence="2 3">
    <name type="scientific">Chara braunii</name>
    <name type="common">Braun's stonewort</name>
    <dbReference type="NCBI Taxonomy" id="69332"/>
    <lineage>
        <taxon>Eukaryota</taxon>
        <taxon>Viridiplantae</taxon>
        <taxon>Streptophyta</taxon>
        <taxon>Charophyceae</taxon>
        <taxon>Charales</taxon>
        <taxon>Characeae</taxon>
        <taxon>Chara</taxon>
    </lineage>
</organism>
<dbReference type="OrthoDB" id="2189254at2759"/>
<name>A0A388JU85_CHABU</name>
<dbReference type="PANTHER" id="PTHR13520:SF0">
    <property type="entry name" value="RAD50-INTERACTING PROTEIN 1"/>
    <property type="match status" value="1"/>
</dbReference>
<dbReference type="GO" id="GO:0060628">
    <property type="term" value="P:regulation of ER to Golgi vesicle-mediated transport"/>
    <property type="evidence" value="ECO:0007669"/>
    <property type="project" value="TreeGrafter"/>
</dbReference>
<comment type="caution">
    <text evidence="2">The sequence shown here is derived from an EMBL/GenBank/DDBJ whole genome shotgun (WGS) entry which is preliminary data.</text>
</comment>
<dbReference type="PANTHER" id="PTHR13520">
    <property type="entry name" value="RAD50-INTERACTING PROTEIN 1 RINT-1"/>
    <property type="match status" value="1"/>
</dbReference>
<dbReference type="STRING" id="69332.A0A388JU85"/>
<dbReference type="PROSITE" id="PS51386">
    <property type="entry name" value="RINT1_TIP20"/>
    <property type="match status" value="1"/>
</dbReference>
<dbReference type="InterPro" id="IPR007528">
    <property type="entry name" value="RINT1_Tip20"/>
</dbReference>
<feature type="region of interest" description="Disordered" evidence="1">
    <location>
        <begin position="906"/>
        <end position="944"/>
    </location>
</feature>
<dbReference type="Pfam" id="PF04437">
    <property type="entry name" value="RINT1_TIP1"/>
    <property type="match status" value="2"/>
</dbReference>
<dbReference type="Proteomes" id="UP000265515">
    <property type="component" value="Unassembled WGS sequence"/>
</dbReference>
<feature type="region of interest" description="Disordered" evidence="1">
    <location>
        <begin position="362"/>
        <end position="387"/>
    </location>
</feature>
<proteinExistence type="predicted"/>
<dbReference type="EMBL" id="BFEA01000019">
    <property type="protein sequence ID" value="GBG61340.1"/>
    <property type="molecule type" value="Genomic_DNA"/>
</dbReference>
<dbReference type="GO" id="GO:0006888">
    <property type="term" value="P:endoplasmic reticulum to Golgi vesicle-mediated transport"/>
    <property type="evidence" value="ECO:0007669"/>
    <property type="project" value="InterPro"/>
</dbReference>
<feature type="region of interest" description="Disordered" evidence="1">
    <location>
        <begin position="102"/>
        <end position="203"/>
    </location>
</feature>
<dbReference type="AlphaFoldDB" id="A0A388JU85"/>
<accession>A0A388JU85</accession>
<dbReference type="Gramene" id="GBG61340">
    <property type="protein sequence ID" value="GBG61340"/>
    <property type="gene ID" value="CBR_g20374"/>
</dbReference>
<dbReference type="GO" id="GO:0006890">
    <property type="term" value="P:retrograde vesicle-mediated transport, Golgi to endoplasmic reticulum"/>
    <property type="evidence" value="ECO:0007669"/>
    <property type="project" value="InterPro"/>
</dbReference>
<feature type="compositionally biased region" description="Low complexity" evidence="1">
    <location>
        <begin position="906"/>
        <end position="919"/>
    </location>
</feature>
<evidence type="ECO:0000313" key="3">
    <source>
        <dbReference type="Proteomes" id="UP000265515"/>
    </source>
</evidence>
<evidence type="ECO:0000313" key="2">
    <source>
        <dbReference type="EMBL" id="GBG61340.1"/>
    </source>
</evidence>
<feature type="compositionally biased region" description="Pro residues" evidence="1">
    <location>
        <begin position="107"/>
        <end position="117"/>
    </location>
</feature>
<sequence length="1151" mass="124201">MLGFLSVQVSVSMTRATSGSVTVSPPPPPRHVADYLNSKFWTAQDLSSGLLALENLVRCRVDLCDQSVELHVSLAAQVAKWAGASQKSIQALREKLRLRSHASGVVNPPPPPPPSTLPPVKESSRDRKLKVRSSAAGDGGLGREHGGGSESVPVVGQRGGRGGSNSNSLDLDVSSLADRLLRGGDAEPSGECEDGRIGHGNKSGSENAVEVVLDSLARTASGVETMERLCVCIEQVLDLERLVGDAEDAIGEATGSLSPVLGGGGGGGRGDRFGLLMSCMEAVKSASLVEFGMGMQHTRRASGMWTQLTAAVDARSDRLDRVAHALRPALTLDYKQCICEAGWPPPLVSSSVDGQRVRTAGGGNGLVERDSHAHAVPRSSLSGQPSPNPLLLASNALKEKFKRCFVALTQLQLLQHERERRARMRWGIGDGKGDDASGAARLTSPKVTDGIQKYDAAGINMMTGEEKIGVNGYFWHSSWRASTYLWAMDALVEPIAERAKYHFTKWVDKPELVFALICKVVGEHTDALETEIQPLLDAPDVHGITKMIRVTLGAREEWVKSVVEQMAAEHLRSQVLPKLAVKVREEGPCGTGAALWLHMVDEALMFDMTMGEVAAGRSLKAGGRGAARGAAAKAKQRQGMEAWKMLEGQFAGCLKVFEERPDWLAVWAMVELEDLQKKIDMAVKADGAWEINLLDKMGASRRRGSGDGHGMALGHRGGDVDLSLASEYQPPQCVDGILMLLRVATDRCKGLPAGRGRLAFVRAVTAAGVREFAEVMRRQCEEVEACTSLSGEQNLASVGVRLNAARYVENALQEWGDEMFFLELRLWDAFTGNRRRHDGAKARGKEIDNIQGTVFDGEIDYLGQFRSEWTAKIISAVIRGFRTRCADYVRAKRRWSLDNVVTTSSAVSEMPSSGSSPASRTANRTPGMGPSTSEEDSGGDSLSPRQAAAEMGAYWQEMGGRTMQNNVTSAGYFPKFQDGLDVSPALCDALFSLRAQLSELRRTLDNAVFADVWRRVAASLDTCFLEDVVLGGGKFSQAGAQQLVADVAAVFSVFRGYCNRPGAFLKGLRDACVLLTLDASEVSTLKLMLMVSGTEIKGRGSVNNDGRNAVVGGQKEQERQIGMILRQNGVLKLSPAVVERILNQRLIDKRI</sequence>
<keyword evidence="3" id="KW-1185">Reference proteome</keyword>
<reference evidence="2 3" key="1">
    <citation type="journal article" date="2018" name="Cell">
        <title>The Chara Genome: Secondary Complexity and Implications for Plant Terrestrialization.</title>
        <authorList>
            <person name="Nishiyama T."/>
            <person name="Sakayama H."/>
            <person name="Vries J.D."/>
            <person name="Buschmann H."/>
            <person name="Saint-Marcoux D."/>
            <person name="Ullrich K.K."/>
            <person name="Haas F.B."/>
            <person name="Vanderstraeten L."/>
            <person name="Becker D."/>
            <person name="Lang D."/>
            <person name="Vosolsobe S."/>
            <person name="Rombauts S."/>
            <person name="Wilhelmsson P.K.I."/>
            <person name="Janitza P."/>
            <person name="Kern R."/>
            <person name="Heyl A."/>
            <person name="Rumpler F."/>
            <person name="Villalobos L.I.A.C."/>
            <person name="Clay J.M."/>
            <person name="Skokan R."/>
            <person name="Toyoda A."/>
            <person name="Suzuki Y."/>
            <person name="Kagoshima H."/>
            <person name="Schijlen E."/>
            <person name="Tajeshwar N."/>
            <person name="Catarino B."/>
            <person name="Hetherington A.J."/>
            <person name="Saltykova A."/>
            <person name="Bonnot C."/>
            <person name="Breuninger H."/>
            <person name="Symeonidi A."/>
            <person name="Radhakrishnan G.V."/>
            <person name="Van Nieuwerburgh F."/>
            <person name="Deforce D."/>
            <person name="Chang C."/>
            <person name="Karol K.G."/>
            <person name="Hedrich R."/>
            <person name="Ulvskov P."/>
            <person name="Glockner G."/>
            <person name="Delwiche C.F."/>
            <person name="Petrasek J."/>
            <person name="Van de Peer Y."/>
            <person name="Friml J."/>
            <person name="Beilby M."/>
            <person name="Dolan L."/>
            <person name="Kohara Y."/>
            <person name="Sugano S."/>
            <person name="Fujiyama A."/>
            <person name="Delaux P.-M."/>
            <person name="Quint M."/>
            <person name="TheiBen G."/>
            <person name="Hagemann M."/>
            <person name="Harholt J."/>
            <person name="Dunand C."/>
            <person name="Zachgo S."/>
            <person name="Langdale J."/>
            <person name="Maumus F."/>
            <person name="Straeten D.V.D."/>
            <person name="Gould S.B."/>
            <person name="Rensing S.A."/>
        </authorList>
    </citation>
    <scope>NUCLEOTIDE SEQUENCE [LARGE SCALE GENOMIC DNA]</scope>
    <source>
        <strain evidence="2 3">S276</strain>
    </source>
</reference>
<dbReference type="OMA" id="QEWCEDI"/>
<dbReference type="InterPro" id="IPR042044">
    <property type="entry name" value="EXOC6PINT-1/Sec15/Tip20_C_dom2"/>
</dbReference>
<protein>
    <submittedName>
        <fullName evidence="2">Uncharacterized protein</fullName>
    </submittedName>
</protein>
<feature type="compositionally biased region" description="Low complexity" evidence="1">
    <location>
        <begin position="164"/>
        <end position="178"/>
    </location>
</feature>
<dbReference type="Gene3D" id="1.20.58.670">
    <property type="entry name" value="Dsl1p vesicle tethering complex, Tip20p subunit, domain D"/>
    <property type="match status" value="1"/>
</dbReference>
<evidence type="ECO:0000256" key="1">
    <source>
        <dbReference type="SAM" id="MobiDB-lite"/>
    </source>
</evidence>